<evidence type="ECO:0000313" key="2">
    <source>
        <dbReference type="Proteomes" id="UP000238655"/>
    </source>
</evidence>
<organism evidence="1 2">
    <name type="scientific">Burkholderia contaminans</name>
    <dbReference type="NCBI Taxonomy" id="488447"/>
    <lineage>
        <taxon>Bacteria</taxon>
        <taxon>Pseudomonadati</taxon>
        <taxon>Pseudomonadota</taxon>
        <taxon>Betaproteobacteria</taxon>
        <taxon>Burkholderiales</taxon>
        <taxon>Burkholderiaceae</taxon>
        <taxon>Burkholderia</taxon>
        <taxon>Burkholderia cepacia complex</taxon>
    </lineage>
</organism>
<evidence type="ECO:0000313" key="1">
    <source>
        <dbReference type="EMBL" id="POZ80149.1"/>
    </source>
</evidence>
<dbReference type="Gene3D" id="3.40.50.300">
    <property type="entry name" value="P-loop containing nucleotide triphosphate hydrolases"/>
    <property type="match status" value="1"/>
</dbReference>
<dbReference type="Proteomes" id="UP000238655">
    <property type="component" value="Unassembled WGS sequence"/>
</dbReference>
<dbReference type="AlphaFoldDB" id="A0A2S5DM33"/>
<gene>
    <name evidence="1" type="ORF">C3743_39910</name>
</gene>
<proteinExistence type="predicted"/>
<dbReference type="EMBL" id="PQVP01000006">
    <property type="protein sequence ID" value="POZ80149.1"/>
    <property type="molecule type" value="Genomic_DNA"/>
</dbReference>
<comment type="caution">
    <text evidence="1">The sequence shown here is derived from an EMBL/GenBank/DDBJ whole genome shotgun (WGS) entry which is preliminary data.</text>
</comment>
<dbReference type="InterPro" id="IPR027417">
    <property type="entry name" value="P-loop_NTPase"/>
</dbReference>
<name>A0A2S5DM33_9BURK</name>
<accession>A0A2S5DM33</accession>
<dbReference type="SUPFAM" id="SSF52540">
    <property type="entry name" value="P-loop containing nucleoside triphosphate hydrolases"/>
    <property type="match status" value="1"/>
</dbReference>
<protein>
    <submittedName>
        <fullName evidence="1">Type IV secretion protein IcmB</fullName>
    </submittedName>
</protein>
<sequence>MSAREFASGLVDAVEGVLGWISSGMKQSLEDYIDVEHVDDSRTLIYRDGSHVTFVEIGGATKMVGEEEFAYADGVVSKALRSYLGTGGHGILVYFSCDPENVSREIREALAPSIATAARLGLQLDDLFEEDIKHLAKFCASEKIFLAVITRPSALTRAELKADTKAKTELLSVTGAPRMKGAPNFMAAVSALRTRHSSFLAALLSDLKTAEIKAGVLNVHAAVREQRMSVDPEFTDEDWRPVLFGDKIPMRYTSRDKRNMADLLWPRIGRQIAPRNWKEIDLETLEVGDRIYAPMYIERHPADIRPFQALFNRVHVARIPWRMTFLIESGGLAIMGFKKLMAMIVGFSNSDNALVKNAIEQLQLAVRNGEDLDVKYRVDFATWAPKGNVKLLDERAKTLAKAIQGWGGTDVRKVSGDVYQGFTSSCLALSFNSVATPSAASLNDVTQMLPLYRPASPWKSGAVLYRTPDGRLWTYQPNSPVQSSWITLMYAEPRSGKSVNGNRVNLALCLSPGIVRLPLISIIDVGKASSGLISLLKYALPESQRHLVASIRLRMTDDYATNPFDLQLGCEVPLPHEWAFLMNFVLLLVTPLGKQAPDDGMAGLCRMAIEEAFKECSSNANPKLYSPNVEGAEPVDATIERLGIEIDKRTTWREVVDQLFAHGLHHEAMLAQRYAVPVLEDIASVTRDPQFMDMYGNKQTESGEPLLYAFSRMIAEAVRSYPILNKPTRFDIGEARVVSIDLDEVAKSGSAAADHQTAVCYMLARHVTAKNFYLTEDYLPSFPPAYRAYHERRIREIRQDKKHIQFDEFHRTKKIQPVREQVVADMREGGKLGIMITLISQSIEDFDETMKEFATGKIILSKANEAGVRALQTVFGVSKTVEYAVKNMIRPPGPQGSTFVGMFSTKEGDTVHLLNNTIGGINLWAFSTSNEDTFVRDELYRRIGPVESRRILARLYPGGSLSDEIERRKQRKEDSGVMDSRVAEGVITELIDEIQAKHERLMQEAA</sequence>
<reference evidence="1 2" key="1">
    <citation type="submission" date="2018-01" db="EMBL/GenBank/DDBJ databases">
        <title>Successful Treatment of Persistent Burkholderia cepacia Bacteremia with Ceftazidime-Avibactam.</title>
        <authorList>
            <person name="Tamma P."/>
            <person name="Fan Y."/>
            <person name="Bergman Y."/>
            <person name="Sick-Samuels A."/>
            <person name="Hsu A."/>
            <person name="Timp W."/>
            <person name="Simner P."/>
        </authorList>
    </citation>
    <scope>NUCLEOTIDE SEQUENCE [LARGE SCALE GENOMIC DNA]</scope>
    <source>
        <strain evidence="1 2">170816</strain>
    </source>
</reference>